<dbReference type="Proteomes" id="UP001432322">
    <property type="component" value="Unassembled WGS sequence"/>
</dbReference>
<gene>
    <name evidence="2" type="ORF">PFISCL1PPCAC_18770</name>
</gene>
<dbReference type="PANTHER" id="PTHR31024:SF3">
    <property type="entry name" value="C-TYPE LECTIN-RELATED"/>
    <property type="match status" value="1"/>
</dbReference>
<dbReference type="PROSITE" id="PS50041">
    <property type="entry name" value="C_TYPE_LECTIN_2"/>
    <property type="match status" value="1"/>
</dbReference>
<comment type="caution">
    <text evidence="2">The sequence shown here is derived from an EMBL/GenBank/DDBJ whole genome shotgun (WGS) entry which is preliminary data.</text>
</comment>
<keyword evidence="3" id="KW-1185">Reference proteome</keyword>
<dbReference type="PANTHER" id="PTHR31024">
    <property type="entry name" value="C-TYPE LECTIN"/>
    <property type="match status" value="1"/>
</dbReference>
<dbReference type="SUPFAM" id="SSF56436">
    <property type="entry name" value="C-type lectin-like"/>
    <property type="match status" value="1"/>
</dbReference>
<dbReference type="SMART" id="SM00034">
    <property type="entry name" value="CLECT"/>
    <property type="match status" value="1"/>
</dbReference>
<dbReference type="Pfam" id="PF00059">
    <property type="entry name" value="Lectin_C"/>
    <property type="match status" value="1"/>
</dbReference>
<dbReference type="EMBL" id="BTSY01000005">
    <property type="protein sequence ID" value="GMT27473.1"/>
    <property type="molecule type" value="Genomic_DNA"/>
</dbReference>
<feature type="domain" description="C-type lectin" evidence="1">
    <location>
        <begin position="10"/>
        <end position="128"/>
    </location>
</feature>
<name>A0AAV5W9T6_9BILA</name>
<feature type="non-terminal residue" evidence="2">
    <location>
        <position position="1"/>
    </location>
</feature>
<protein>
    <recommendedName>
        <fullName evidence="1">C-type lectin domain-containing protein</fullName>
    </recommendedName>
</protein>
<organism evidence="2 3">
    <name type="scientific">Pristionchus fissidentatus</name>
    <dbReference type="NCBI Taxonomy" id="1538716"/>
    <lineage>
        <taxon>Eukaryota</taxon>
        <taxon>Metazoa</taxon>
        <taxon>Ecdysozoa</taxon>
        <taxon>Nematoda</taxon>
        <taxon>Chromadorea</taxon>
        <taxon>Rhabditida</taxon>
        <taxon>Rhabditina</taxon>
        <taxon>Diplogasteromorpha</taxon>
        <taxon>Diplogasteroidea</taxon>
        <taxon>Neodiplogasteridae</taxon>
        <taxon>Pristionchus</taxon>
    </lineage>
</organism>
<dbReference type="InterPro" id="IPR016187">
    <property type="entry name" value="CTDL_fold"/>
</dbReference>
<dbReference type="CDD" id="cd00037">
    <property type="entry name" value="CLECT"/>
    <property type="match status" value="1"/>
</dbReference>
<evidence type="ECO:0000259" key="1">
    <source>
        <dbReference type="PROSITE" id="PS50041"/>
    </source>
</evidence>
<evidence type="ECO:0000313" key="2">
    <source>
        <dbReference type="EMBL" id="GMT27473.1"/>
    </source>
</evidence>
<dbReference type="AlphaFoldDB" id="A0AAV5W9T6"/>
<evidence type="ECO:0000313" key="3">
    <source>
        <dbReference type="Proteomes" id="UP001432322"/>
    </source>
</evidence>
<dbReference type="InterPro" id="IPR001304">
    <property type="entry name" value="C-type_lectin-like"/>
</dbReference>
<dbReference type="Gene3D" id="3.10.100.10">
    <property type="entry name" value="Mannose-Binding Protein A, subunit A"/>
    <property type="match status" value="1"/>
</dbReference>
<accession>A0AAV5W9T6</accession>
<sequence>DDELSPRTQANRGCFHPVNNGIPFPNASETCERENSSLVSIHDADKEFFVSSVVSIFGPKKKYWIAYHYEGTQWVWGDQSTDPFAEWDVNQPDTLEGTALCAYATQTTGLNVKWSAAICVMANLYVCESVPCRVGKKNC</sequence>
<dbReference type="InterPro" id="IPR016186">
    <property type="entry name" value="C-type_lectin-like/link_sf"/>
</dbReference>
<reference evidence="2" key="1">
    <citation type="submission" date="2023-10" db="EMBL/GenBank/DDBJ databases">
        <title>Genome assembly of Pristionchus species.</title>
        <authorList>
            <person name="Yoshida K."/>
            <person name="Sommer R.J."/>
        </authorList>
    </citation>
    <scope>NUCLEOTIDE SEQUENCE</scope>
    <source>
        <strain evidence="2">RS5133</strain>
    </source>
</reference>
<proteinExistence type="predicted"/>